<keyword evidence="1" id="KW-0597">Phosphoprotein</keyword>
<dbReference type="PANTHER" id="PTHR45339:SF1">
    <property type="entry name" value="HYBRID SIGNAL TRANSDUCTION HISTIDINE KINASE J"/>
    <property type="match status" value="1"/>
</dbReference>
<dbReference type="EMBL" id="UOFU01000096">
    <property type="protein sequence ID" value="VAW96464.1"/>
    <property type="molecule type" value="Genomic_DNA"/>
</dbReference>
<evidence type="ECO:0000256" key="2">
    <source>
        <dbReference type="ARBA" id="ARBA00023012"/>
    </source>
</evidence>
<dbReference type="SUPFAM" id="SSF52172">
    <property type="entry name" value="CheY-like"/>
    <property type="match status" value="1"/>
</dbReference>
<evidence type="ECO:0000256" key="1">
    <source>
        <dbReference type="ARBA" id="ARBA00022553"/>
    </source>
</evidence>
<dbReference type="AlphaFoldDB" id="A0A3B1AR57"/>
<dbReference type="SMART" id="SM00448">
    <property type="entry name" value="REC"/>
    <property type="match status" value="1"/>
</dbReference>
<gene>
    <name evidence="4" type="ORF">MNBD_GAMMA20-1990</name>
</gene>
<name>A0A3B1AR57_9ZZZZ</name>
<dbReference type="PANTHER" id="PTHR45339">
    <property type="entry name" value="HYBRID SIGNAL TRANSDUCTION HISTIDINE KINASE J"/>
    <property type="match status" value="1"/>
</dbReference>
<reference evidence="4" key="1">
    <citation type="submission" date="2018-06" db="EMBL/GenBank/DDBJ databases">
        <authorList>
            <person name="Zhirakovskaya E."/>
        </authorList>
    </citation>
    <scope>NUCLEOTIDE SEQUENCE</scope>
</reference>
<evidence type="ECO:0000259" key="3">
    <source>
        <dbReference type="PROSITE" id="PS50110"/>
    </source>
</evidence>
<keyword evidence="2" id="KW-0902">Two-component regulatory system</keyword>
<organism evidence="4">
    <name type="scientific">hydrothermal vent metagenome</name>
    <dbReference type="NCBI Taxonomy" id="652676"/>
    <lineage>
        <taxon>unclassified sequences</taxon>
        <taxon>metagenomes</taxon>
        <taxon>ecological metagenomes</taxon>
    </lineage>
</organism>
<dbReference type="PROSITE" id="PS50110">
    <property type="entry name" value="RESPONSE_REGULATORY"/>
    <property type="match status" value="1"/>
</dbReference>
<proteinExistence type="predicted"/>
<dbReference type="InterPro" id="IPR001789">
    <property type="entry name" value="Sig_transdc_resp-reg_receiver"/>
</dbReference>
<sequence length="124" mass="13429">MKTTGIIIADDNAQNLYLTHFLLAQAGYAVREAHNGEEVVALSRAEKPSLILMDIQMPVMNGLEATRCIKSQPSAPLIVALTARAMSGDRERILAAGCDGYIEKPIDPATFVGRVESYLKGEPE</sequence>
<dbReference type="InterPro" id="IPR011006">
    <property type="entry name" value="CheY-like_superfamily"/>
</dbReference>
<feature type="domain" description="Response regulatory" evidence="3">
    <location>
        <begin position="5"/>
        <end position="119"/>
    </location>
</feature>
<dbReference type="Gene3D" id="3.40.50.2300">
    <property type="match status" value="1"/>
</dbReference>
<protein>
    <recommendedName>
        <fullName evidence="3">Response regulatory domain-containing protein</fullName>
    </recommendedName>
</protein>
<evidence type="ECO:0000313" key="4">
    <source>
        <dbReference type="EMBL" id="VAW96464.1"/>
    </source>
</evidence>
<accession>A0A3B1AR57</accession>
<dbReference type="GO" id="GO:0000160">
    <property type="term" value="P:phosphorelay signal transduction system"/>
    <property type="evidence" value="ECO:0007669"/>
    <property type="project" value="UniProtKB-KW"/>
</dbReference>
<dbReference type="Pfam" id="PF00072">
    <property type="entry name" value="Response_reg"/>
    <property type="match status" value="1"/>
</dbReference>